<accession>A0AB40B1K4</accession>
<proteinExistence type="predicted"/>
<evidence type="ECO:0000313" key="3">
    <source>
        <dbReference type="Proteomes" id="UP001515500"/>
    </source>
</evidence>
<dbReference type="Proteomes" id="UP001515500">
    <property type="component" value="Chromosome 1"/>
</dbReference>
<evidence type="ECO:0000259" key="2">
    <source>
        <dbReference type="Pfam" id="PF14303"/>
    </source>
</evidence>
<evidence type="ECO:0000256" key="1">
    <source>
        <dbReference type="SAM" id="MobiDB-lite"/>
    </source>
</evidence>
<dbReference type="Pfam" id="PF14303">
    <property type="entry name" value="NAM-associated"/>
    <property type="match status" value="1"/>
</dbReference>
<feature type="compositionally biased region" description="Polar residues" evidence="1">
    <location>
        <begin position="8"/>
        <end position="34"/>
    </location>
</feature>
<dbReference type="InterPro" id="IPR029466">
    <property type="entry name" value="NAM-associated_C"/>
</dbReference>
<feature type="region of interest" description="Disordered" evidence="1">
    <location>
        <begin position="1"/>
        <end position="55"/>
    </location>
</feature>
<reference evidence="3" key="1">
    <citation type="submission" date="2025-05" db="UniProtKB">
        <authorList>
            <consortium name="RefSeq"/>
        </authorList>
    </citation>
    <scope>NUCLEOTIDE SEQUENCE [LARGE SCALE GENOMIC DNA]</scope>
</reference>
<organism evidence="3 4">
    <name type="scientific">Dioscorea cayennensis subsp. rotundata</name>
    <name type="common">White Guinea yam</name>
    <name type="synonym">Dioscorea rotundata</name>
    <dbReference type="NCBI Taxonomy" id="55577"/>
    <lineage>
        <taxon>Eukaryota</taxon>
        <taxon>Viridiplantae</taxon>
        <taxon>Streptophyta</taxon>
        <taxon>Embryophyta</taxon>
        <taxon>Tracheophyta</taxon>
        <taxon>Spermatophyta</taxon>
        <taxon>Magnoliopsida</taxon>
        <taxon>Liliopsida</taxon>
        <taxon>Dioscoreales</taxon>
        <taxon>Dioscoreaceae</taxon>
        <taxon>Dioscorea</taxon>
    </lineage>
</organism>
<dbReference type="AlphaFoldDB" id="A0AB40B1K4"/>
<reference evidence="4" key="2">
    <citation type="submission" date="2025-08" db="UniProtKB">
        <authorList>
            <consortium name="RefSeq"/>
        </authorList>
    </citation>
    <scope>IDENTIFICATION</scope>
</reference>
<dbReference type="RefSeq" id="XP_039121045.1">
    <property type="nucleotide sequence ID" value="XM_039265111.1"/>
</dbReference>
<sequence>MSRKHSVNFLSSESDNATPESQSATSPALSQFSINLDDDRGENSSQHPIGVKEAKLKKKNEADLISAMGKLQEDNRQVMEILKKKNADKMAMKEFKEENKILTTDLSIITDHNIRAYIQSEQARIIQKRGHFQKPPPSTSNLIGNYFNNLGGSVADLPDY</sequence>
<gene>
    <name evidence="4" type="primary">LOC120257784</name>
</gene>
<evidence type="ECO:0000313" key="4">
    <source>
        <dbReference type="RefSeq" id="XP_039121045.1"/>
    </source>
</evidence>
<keyword evidence="3" id="KW-1185">Reference proteome</keyword>
<feature type="domain" description="No apical meristem-associated C-terminal" evidence="2">
    <location>
        <begin position="14"/>
        <end position="125"/>
    </location>
</feature>
<dbReference type="GeneID" id="120257784"/>
<protein>
    <submittedName>
        <fullName evidence="4">Uncharacterized protein LOC120257784</fullName>
    </submittedName>
</protein>
<name>A0AB40B1K4_DIOCR</name>